<feature type="compositionally biased region" description="Polar residues" evidence="1">
    <location>
        <begin position="796"/>
        <end position="808"/>
    </location>
</feature>
<feature type="compositionally biased region" description="Low complexity" evidence="1">
    <location>
        <begin position="781"/>
        <end position="794"/>
    </location>
</feature>
<feature type="region of interest" description="Disordered" evidence="1">
    <location>
        <begin position="592"/>
        <end position="642"/>
    </location>
</feature>
<feature type="non-terminal residue" evidence="2">
    <location>
        <position position="1"/>
    </location>
</feature>
<dbReference type="EMBL" id="BLKM01006964">
    <property type="protein sequence ID" value="GFG29316.1"/>
    <property type="molecule type" value="Genomic_DNA"/>
</dbReference>
<feature type="region of interest" description="Disordered" evidence="1">
    <location>
        <begin position="1183"/>
        <end position="1208"/>
    </location>
</feature>
<feature type="compositionally biased region" description="Polar residues" evidence="1">
    <location>
        <begin position="599"/>
        <end position="623"/>
    </location>
</feature>
<proteinExistence type="predicted"/>
<dbReference type="InParanoid" id="A0A6L2PAF5"/>
<feature type="region of interest" description="Disordered" evidence="1">
    <location>
        <begin position="692"/>
        <end position="724"/>
    </location>
</feature>
<feature type="compositionally biased region" description="Basic and acidic residues" evidence="1">
    <location>
        <begin position="1183"/>
        <end position="1201"/>
    </location>
</feature>
<feature type="compositionally biased region" description="Basic and acidic residues" evidence="1">
    <location>
        <begin position="625"/>
        <end position="634"/>
    </location>
</feature>
<evidence type="ECO:0000313" key="2">
    <source>
        <dbReference type="EMBL" id="GFG29316.1"/>
    </source>
</evidence>
<feature type="compositionally biased region" description="Polar residues" evidence="1">
    <location>
        <begin position="1"/>
        <end position="13"/>
    </location>
</feature>
<evidence type="ECO:0000313" key="3">
    <source>
        <dbReference type="Proteomes" id="UP000502823"/>
    </source>
</evidence>
<dbReference type="OrthoDB" id="6621371at2759"/>
<protein>
    <recommendedName>
        <fullName evidence="4">DUF4592 domain-containing protein</fullName>
    </recommendedName>
</protein>
<evidence type="ECO:0000256" key="1">
    <source>
        <dbReference type="SAM" id="MobiDB-lite"/>
    </source>
</evidence>
<feature type="region of interest" description="Disordered" evidence="1">
    <location>
        <begin position="40"/>
        <end position="92"/>
    </location>
</feature>
<feature type="region of interest" description="Disordered" evidence="1">
    <location>
        <begin position="1"/>
        <end position="25"/>
    </location>
</feature>
<feature type="compositionally biased region" description="Basic and acidic residues" evidence="1">
    <location>
        <begin position="252"/>
        <end position="267"/>
    </location>
</feature>
<keyword evidence="3" id="KW-1185">Reference proteome</keyword>
<dbReference type="FunCoup" id="A0A6L2PAF5">
    <property type="interactions" value="20"/>
</dbReference>
<feature type="compositionally biased region" description="Basic and acidic residues" evidence="1">
    <location>
        <begin position="895"/>
        <end position="917"/>
    </location>
</feature>
<organism evidence="2 3">
    <name type="scientific">Coptotermes formosanus</name>
    <name type="common">Formosan subterranean termite</name>
    <dbReference type="NCBI Taxonomy" id="36987"/>
    <lineage>
        <taxon>Eukaryota</taxon>
        <taxon>Metazoa</taxon>
        <taxon>Ecdysozoa</taxon>
        <taxon>Arthropoda</taxon>
        <taxon>Hexapoda</taxon>
        <taxon>Insecta</taxon>
        <taxon>Pterygota</taxon>
        <taxon>Neoptera</taxon>
        <taxon>Polyneoptera</taxon>
        <taxon>Dictyoptera</taxon>
        <taxon>Blattodea</taxon>
        <taxon>Blattoidea</taxon>
        <taxon>Termitoidae</taxon>
        <taxon>Rhinotermitidae</taxon>
        <taxon>Coptotermes</taxon>
    </lineage>
</organism>
<comment type="caution">
    <text evidence="2">The sequence shown here is derived from an EMBL/GenBank/DDBJ whole genome shotgun (WGS) entry which is preliminary data.</text>
</comment>
<evidence type="ECO:0008006" key="4">
    <source>
        <dbReference type="Google" id="ProtNLM"/>
    </source>
</evidence>
<dbReference type="Proteomes" id="UP000502823">
    <property type="component" value="Unassembled WGS sequence"/>
</dbReference>
<name>A0A6L2PAF5_COPFO</name>
<feature type="region of interest" description="Disordered" evidence="1">
    <location>
        <begin position="331"/>
        <end position="352"/>
    </location>
</feature>
<feature type="compositionally biased region" description="Polar residues" evidence="1">
    <location>
        <begin position="708"/>
        <end position="724"/>
    </location>
</feature>
<feature type="region of interest" description="Disordered" evidence="1">
    <location>
        <begin position="1377"/>
        <end position="1399"/>
    </location>
</feature>
<feature type="compositionally biased region" description="Polar residues" evidence="1">
    <location>
        <begin position="932"/>
        <end position="944"/>
    </location>
</feature>
<feature type="compositionally biased region" description="Basic and acidic residues" evidence="1">
    <location>
        <begin position="14"/>
        <end position="25"/>
    </location>
</feature>
<reference evidence="3" key="1">
    <citation type="submission" date="2020-01" db="EMBL/GenBank/DDBJ databases">
        <title>Draft genome sequence of the Termite Coptotermes fromosanus.</title>
        <authorList>
            <person name="Itakura S."/>
            <person name="Yosikawa Y."/>
            <person name="Umezawa K."/>
        </authorList>
    </citation>
    <scope>NUCLEOTIDE SEQUENCE [LARGE SCALE GENOMIC DNA]</scope>
</reference>
<feature type="region of interest" description="Disordered" evidence="1">
    <location>
        <begin position="235"/>
        <end position="304"/>
    </location>
</feature>
<feature type="compositionally biased region" description="Acidic residues" evidence="1">
    <location>
        <begin position="237"/>
        <end position="251"/>
    </location>
</feature>
<feature type="compositionally biased region" description="Basic residues" evidence="1">
    <location>
        <begin position="273"/>
        <end position="283"/>
    </location>
</feature>
<feature type="region of interest" description="Disordered" evidence="1">
    <location>
        <begin position="887"/>
        <end position="950"/>
    </location>
</feature>
<feature type="compositionally biased region" description="Polar residues" evidence="1">
    <location>
        <begin position="552"/>
        <end position="569"/>
    </location>
</feature>
<feature type="compositionally biased region" description="Basic and acidic residues" evidence="1">
    <location>
        <begin position="1377"/>
        <end position="1387"/>
    </location>
</feature>
<sequence length="1477" mass="161377">DSLGQHSGHSSKLSLHDKKTGHDNDLEFDVGVSAVPLSHSAARHKMAVRPKRTHGAPRRKRIQQLAGGSPLPSTPELNEEASGHSVSPDVRSSVQEFTGTDELSTAIAASGIDRATVCTSPHPVANLLPAETHLKSASLPPGLALTPEMPNAETSMTPVVPKVKRCNSNIAQRQATTVQQFQRSITEHEYGHSTRVTNVSGLQYHSTTVTETNITPKGVGKSGVNSEMQKWVCGVVGEEDEESKEEDVNEDMPERGRDRDDKKRDDSSFFSRFMRRSGRKKKDIPHDAPLLSNGDAQSSKQVAEVPPVVPKRIDLKGRYANETVNDYAINIPPSQMRQPSGKVGGTRSTPASRQRVMPINIPASPEGQRKVETNREVEEVTFGLPIPSSPCPIGTELEMTGKKSPPESVPLNRLQVSYNTSPPKPTWPEPSGSFYSTKPLDSPAYSVNKTSTYSEILPDSRGGLEPRLTDHSWTHDQEHCITESRHFRSKLKISGLSTYQQRLVANEQNFDEREYSSLIDTVCSEGSEEHRKHAVKKSRSFRREPEVSILSQNFAPFTGQTETHGSNRSPLECAVKSDTPWEYKIEQTKTLTSHKRIDSVTTNDASQQPLYVSSTAQDSNVFNGNKEDADKTDPSSDVNGRFVIKHTSVTTRSIAEETSDTVEDSPVARVCSTRHPDHVLKKSASLDSIGSLTESKKSLSPEPHLTTKKSTSSESVNSVTQQILTPVSSEASGVIQNTKLAEESMTLPDINTESSSVPASQLMNSDKVSALDMLKPLVVPVSSKPSLPESSKPVADTSSKPPETSSRLSVAIPNQPVERATNKMSVEKEQTQITTPLRVQGSRARVLGPSSSTEQVPEFLKVQLNRVDSKLTSNVVLSTTVVFDNSERSCNPLKLPDDRQTRPKKKDSQGRLTEKTNPEGAEVTLNGVPVTGTPSTQTSQMSSITDKKSSREDVFTAGNVVYDSNAATESVAHKGMETCTSGTVVQETGQKFVAGRSNSSNKVIDDVTISAVASSKHRSKSFPSANVMNVTNGKCSVVSVSSSVAYCPPRMVSSRPVLQKQAVSLDSADNRKSYMQKHLGEDFEDILLVEKPVIPNVQEVSSRVANPEILSSQKKPVSKECGSLKDGDIAATEKTSESGSIEVVLRSKKIISAKDLGIKKEEETNMVERRTVGGVAIVSNHEGRKSGVLREEEVQSEKRTSGGESISVQENNLGTCEVVLRKKSASRGDIGRGGGGKDEEPELLKVFARRSLKLKDNEGEALAQPCVTKARTESASEQQGTKSRDSDKENEGGDSPREERKKQVIKEPLGESKIIIESSETIPVFRASTTGVGLSNSPRTGSVVTITNKYTRSLSGGVTMNNEHTVQINDVSVIHRKENPGVSPDKRQRNRTIPESPNVEFSLDKMPHRAWANIYKEKDVDITNSETKRVKADKINLEGENKTVSDNSDDSSVPRFKRIQQRKEEWEMRAQQALKKL</sequence>
<gene>
    <name evidence="2" type="ORF">Cfor_01215</name>
</gene>
<feature type="region of interest" description="Disordered" evidence="1">
    <location>
        <begin position="1263"/>
        <end position="1306"/>
    </location>
</feature>
<accession>A0A6L2PAF5</accession>
<feature type="region of interest" description="Disordered" evidence="1">
    <location>
        <begin position="552"/>
        <end position="573"/>
    </location>
</feature>
<feature type="compositionally biased region" description="Basic and acidic residues" evidence="1">
    <location>
        <begin position="1282"/>
        <end position="1306"/>
    </location>
</feature>
<feature type="region of interest" description="Disordered" evidence="1">
    <location>
        <begin position="781"/>
        <end position="809"/>
    </location>
</feature>
<feature type="compositionally biased region" description="Basic residues" evidence="1">
    <location>
        <begin position="41"/>
        <end position="62"/>
    </location>
</feature>